<accession>A0ABQ9GN58</accession>
<dbReference type="Proteomes" id="UP001159363">
    <property type="component" value="Chromosome 9"/>
</dbReference>
<protein>
    <submittedName>
        <fullName evidence="2">Uncharacterized protein</fullName>
    </submittedName>
</protein>
<proteinExistence type="predicted"/>
<dbReference type="EMBL" id="JARBHB010000010">
    <property type="protein sequence ID" value="KAJ8873440.1"/>
    <property type="molecule type" value="Genomic_DNA"/>
</dbReference>
<comment type="caution">
    <text evidence="2">The sequence shown here is derived from an EMBL/GenBank/DDBJ whole genome shotgun (WGS) entry which is preliminary data.</text>
</comment>
<organism evidence="2 3">
    <name type="scientific">Dryococelus australis</name>
    <dbReference type="NCBI Taxonomy" id="614101"/>
    <lineage>
        <taxon>Eukaryota</taxon>
        <taxon>Metazoa</taxon>
        <taxon>Ecdysozoa</taxon>
        <taxon>Arthropoda</taxon>
        <taxon>Hexapoda</taxon>
        <taxon>Insecta</taxon>
        <taxon>Pterygota</taxon>
        <taxon>Neoptera</taxon>
        <taxon>Polyneoptera</taxon>
        <taxon>Phasmatodea</taxon>
        <taxon>Verophasmatodea</taxon>
        <taxon>Anareolatae</taxon>
        <taxon>Phasmatidae</taxon>
        <taxon>Eurycanthinae</taxon>
        <taxon>Dryococelus</taxon>
    </lineage>
</organism>
<evidence type="ECO:0000256" key="1">
    <source>
        <dbReference type="SAM" id="MobiDB-lite"/>
    </source>
</evidence>
<keyword evidence="3" id="KW-1185">Reference proteome</keyword>
<sequence>MWAPKVKKRGSDTGDTNMHAQRLIAPTRKACSVRPNAARETGDPRENSLTSGIIRHDSHMRKSGTRSGIEHGSPCCDLSSLTAQPPRPLCTISIVMWAAMAQWLERTLPTKPNRTTLPPCDKPLIVGNPHDPEVEEEWMSLHACPCFFMTGHELRAVSRGCTIVVRNSIRDQQPSPTGRGLESASAMGHAHVFQSTCVDAQQLDHAYLHLIAPFTAPMLAVPTLHYSPFRGFVIIAVVSHLALNRAQSYKLSALKTVGLEARRDVTSPGSPHHEVLQAPSRTVGFTRRFHTLSSIQATNTSLAVVPQSPVVDHTSIRSRALGQAASIKDCRPLGCGSIYSVLGRHLESSPTRVMYGGGLRRQPVSPEHSCAVAKRIGNSSRREEVCDACKSRHCRHSRDSQKVADSHERIFPGRGEDEVGLRLRHTAAESAPAAAQYSHPTTANLLPLLVESCTGFSYVGIVAAIVIGLKDFRCCHKEESDKSRMVWAETSRKMLAVSLLETLCRCPGSYPDLGKMLGRYLIGGVKK</sequence>
<feature type="region of interest" description="Disordered" evidence="1">
    <location>
        <begin position="1"/>
        <end position="71"/>
    </location>
</feature>
<evidence type="ECO:0000313" key="2">
    <source>
        <dbReference type="EMBL" id="KAJ8873440.1"/>
    </source>
</evidence>
<reference evidence="2 3" key="1">
    <citation type="submission" date="2023-02" db="EMBL/GenBank/DDBJ databases">
        <title>LHISI_Scaffold_Assembly.</title>
        <authorList>
            <person name="Stuart O.P."/>
            <person name="Cleave R."/>
            <person name="Magrath M.J.L."/>
            <person name="Mikheyev A.S."/>
        </authorList>
    </citation>
    <scope>NUCLEOTIDE SEQUENCE [LARGE SCALE GENOMIC DNA]</scope>
    <source>
        <strain evidence="2">Daus_M_001</strain>
        <tissue evidence="2">Leg muscle</tissue>
    </source>
</reference>
<gene>
    <name evidence="2" type="ORF">PR048_024257</name>
</gene>
<evidence type="ECO:0000313" key="3">
    <source>
        <dbReference type="Proteomes" id="UP001159363"/>
    </source>
</evidence>
<name>A0ABQ9GN58_9NEOP</name>